<dbReference type="SUPFAM" id="SSF51445">
    <property type="entry name" value="(Trans)glycosidases"/>
    <property type="match status" value="1"/>
</dbReference>
<reference evidence="4 6" key="1">
    <citation type="submission" date="2014-12" db="EMBL/GenBank/DDBJ databases">
        <title>Draft genome sequences of 29 type strains of Enterococci.</title>
        <authorList>
            <person name="Zhong Z."/>
            <person name="Sun Z."/>
            <person name="Liu W."/>
            <person name="Zhang W."/>
            <person name="Zhang H."/>
        </authorList>
    </citation>
    <scope>NUCLEOTIDE SEQUENCE [LARGE SCALE GENOMIC DNA]</scope>
    <source>
        <strain evidence="4 6">DSM 22801</strain>
    </source>
</reference>
<reference evidence="3 5" key="2">
    <citation type="submission" date="2015-12" db="EMBL/GenBank/DDBJ databases">
        <authorList>
            <person name="Lauer A."/>
            <person name="Humrighouse B."/>
            <person name="Loparev V."/>
            <person name="Shewmaker P.L."/>
            <person name="Whitney A.M."/>
            <person name="McLaughlin R.W."/>
        </authorList>
    </citation>
    <scope>NUCLEOTIDE SEQUENCE [LARGE SCALE GENOMIC DNA]</scope>
    <source>
        <strain evidence="3 5">LMG 23085</strain>
    </source>
</reference>
<name>A0A0S3K9B1_9ENTE</name>
<proteinExistence type="predicted"/>
<dbReference type="Gene3D" id="2.40.100.10">
    <property type="entry name" value="Cyclophilin-like"/>
    <property type="match status" value="1"/>
</dbReference>
<dbReference type="PANTHER" id="PTHR38435">
    <property type="match status" value="1"/>
</dbReference>
<dbReference type="Proteomes" id="UP000183039">
    <property type="component" value="Unassembled WGS sequence"/>
</dbReference>
<sequence>MYGISIFLNEDMTNETRNYIQEMSAIGFKGLFTSLHIPEDNTALYSQRLKELGAIALECEMSLMVDISGTALKQAGFSFDDLAELLAIGVTGLRMDYAVSNQKIAEASQQLKIGLNASTISEADIVELKSFNANFANFETWHNYYPRPETGLSSHTFAEKNHWLKQSGFQVFAFVSGNSQLRGPLFAGLPTLEKHRYDNPFAAAIELKENNQIDGVYIGDPEISKRTMHQFKQFNADQMILLEVADIGSSYYTHILGKHYNRQDAARDVIRSAEARFKEVATIQPERALERKKGSVTIDNLLYGRYMGEIQIAKKDLPADKKVTVAAQVVPEDRSLLKLIKAGRAFKLIEKGTI</sequence>
<evidence type="ECO:0000313" key="6">
    <source>
        <dbReference type="Proteomes" id="UP000183039"/>
    </source>
</evidence>
<dbReference type="SUPFAM" id="SSF50891">
    <property type="entry name" value="Cyclophilin-like"/>
    <property type="match status" value="1"/>
</dbReference>
<keyword evidence="3" id="KW-0418">Kinase</keyword>
<dbReference type="Pfam" id="PF19200">
    <property type="entry name" value="MupG_N"/>
    <property type="match status" value="1"/>
</dbReference>
<dbReference type="InterPro" id="IPR043797">
    <property type="entry name" value="MupG_N"/>
</dbReference>
<evidence type="ECO:0000313" key="4">
    <source>
        <dbReference type="EMBL" id="OJG91578.1"/>
    </source>
</evidence>
<accession>A0A0S3K9B1</accession>
<keyword evidence="3" id="KW-0808">Transferase</keyword>
<dbReference type="OrthoDB" id="5809921at2"/>
<feature type="domain" description="6-phospho-N-acetylmuramidase C-terminal" evidence="1">
    <location>
        <begin position="249"/>
        <end position="348"/>
    </location>
</feature>
<dbReference type="GO" id="GO:0016301">
    <property type="term" value="F:kinase activity"/>
    <property type="evidence" value="ECO:0007669"/>
    <property type="project" value="UniProtKB-KW"/>
</dbReference>
<dbReference type="InterPro" id="IPR017853">
    <property type="entry name" value="GH"/>
</dbReference>
<protein>
    <submittedName>
        <fullName evidence="3">Histidine kinase</fullName>
    </submittedName>
</protein>
<dbReference type="Proteomes" id="UP000065511">
    <property type="component" value="Chromosome"/>
</dbReference>
<dbReference type="RefSeq" id="WP_071877801.1">
    <property type="nucleotide sequence ID" value="NZ_JXLC01000012.1"/>
</dbReference>
<dbReference type="Gene3D" id="3.20.20.70">
    <property type="entry name" value="Aldolase class I"/>
    <property type="match status" value="1"/>
</dbReference>
<gene>
    <name evidence="3" type="ORF">ATZ33_05475</name>
    <name evidence="4" type="ORF">RV15_GL000462</name>
</gene>
<organism evidence="4 6">
    <name type="scientific">Enterococcus silesiacus</name>
    <dbReference type="NCBI Taxonomy" id="332949"/>
    <lineage>
        <taxon>Bacteria</taxon>
        <taxon>Bacillati</taxon>
        <taxon>Bacillota</taxon>
        <taxon>Bacilli</taxon>
        <taxon>Lactobacillales</taxon>
        <taxon>Enterococcaceae</taxon>
        <taxon>Enterococcus</taxon>
    </lineage>
</organism>
<dbReference type="InterPro" id="IPR008589">
    <property type="entry name" value="MupG"/>
</dbReference>
<dbReference type="InterPro" id="IPR013785">
    <property type="entry name" value="Aldolase_TIM"/>
</dbReference>
<dbReference type="KEGG" id="ess:ATZ33_05475"/>
<dbReference type="Pfam" id="PF05913">
    <property type="entry name" value="MupG_C"/>
    <property type="match status" value="1"/>
</dbReference>
<evidence type="ECO:0000313" key="5">
    <source>
        <dbReference type="Proteomes" id="UP000065511"/>
    </source>
</evidence>
<dbReference type="PANTHER" id="PTHR38435:SF2">
    <property type="entry name" value="DUF871 DOMAIN-CONTAINING PROTEIN"/>
    <property type="match status" value="1"/>
</dbReference>
<evidence type="ECO:0000259" key="2">
    <source>
        <dbReference type="Pfam" id="PF19200"/>
    </source>
</evidence>
<evidence type="ECO:0000259" key="1">
    <source>
        <dbReference type="Pfam" id="PF05913"/>
    </source>
</evidence>
<dbReference type="InterPro" id="IPR043894">
    <property type="entry name" value="MupG_C"/>
</dbReference>
<dbReference type="AlphaFoldDB" id="A0A0S3K9B1"/>
<dbReference type="InterPro" id="IPR029000">
    <property type="entry name" value="Cyclophilin-like_dom_sf"/>
</dbReference>
<dbReference type="EMBL" id="CP013614">
    <property type="protein sequence ID" value="ALS00837.1"/>
    <property type="molecule type" value="Genomic_DNA"/>
</dbReference>
<evidence type="ECO:0000313" key="3">
    <source>
        <dbReference type="EMBL" id="ALS00837.1"/>
    </source>
</evidence>
<feature type="domain" description="6-phospho-N-acetylmuramidase N-terminal" evidence="2">
    <location>
        <begin position="2"/>
        <end position="233"/>
    </location>
</feature>
<dbReference type="EMBL" id="JXLC01000012">
    <property type="protein sequence ID" value="OJG91578.1"/>
    <property type="molecule type" value="Genomic_DNA"/>
</dbReference>
<keyword evidence="5" id="KW-1185">Reference proteome</keyword>